<reference evidence="5 6" key="1">
    <citation type="submission" date="2024-04" db="EMBL/GenBank/DDBJ databases">
        <title>Tritrichomonas musculus Genome.</title>
        <authorList>
            <person name="Alves-Ferreira E."/>
            <person name="Grigg M."/>
            <person name="Lorenzi H."/>
            <person name="Galac M."/>
        </authorList>
    </citation>
    <scope>NUCLEOTIDE SEQUENCE [LARGE SCALE GENOMIC DNA]</scope>
    <source>
        <strain evidence="5 6">EAF2021</strain>
    </source>
</reference>
<dbReference type="InterPro" id="IPR036372">
    <property type="entry name" value="BEACH_dom_sf"/>
</dbReference>
<feature type="region of interest" description="Disordered" evidence="2">
    <location>
        <begin position="1803"/>
        <end position="1827"/>
    </location>
</feature>
<accession>A0ABR2H9U2</accession>
<evidence type="ECO:0000256" key="2">
    <source>
        <dbReference type="SAM" id="MobiDB-lite"/>
    </source>
</evidence>
<feature type="domain" description="BEACH-type PH" evidence="4">
    <location>
        <begin position="2097"/>
        <end position="2206"/>
    </location>
</feature>
<keyword evidence="6" id="KW-1185">Reference proteome</keyword>
<name>A0ABR2H9U2_9EUKA</name>
<dbReference type="SMART" id="SM01026">
    <property type="entry name" value="Beach"/>
    <property type="match status" value="1"/>
</dbReference>
<dbReference type="InterPro" id="IPR050865">
    <property type="entry name" value="BEACH_Domain"/>
</dbReference>
<dbReference type="PANTHER" id="PTHR13743:SF161">
    <property type="entry name" value="BEIGE_BEACH DOMAIN CONTAINING PROTEIN"/>
    <property type="match status" value="1"/>
</dbReference>
<evidence type="ECO:0000259" key="4">
    <source>
        <dbReference type="PROSITE" id="PS51783"/>
    </source>
</evidence>
<dbReference type="InterPro" id="IPR036322">
    <property type="entry name" value="WD40_repeat_dom_sf"/>
</dbReference>
<dbReference type="InterPro" id="IPR000409">
    <property type="entry name" value="BEACH_dom"/>
</dbReference>
<gene>
    <name evidence="5" type="ORF">M9Y10_025921</name>
</gene>
<dbReference type="Pfam" id="PF14844">
    <property type="entry name" value="PH_BEACH"/>
    <property type="match status" value="1"/>
</dbReference>
<feature type="compositionally biased region" description="Polar residues" evidence="2">
    <location>
        <begin position="2630"/>
        <end position="2646"/>
    </location>
</feature>
<feature type="coiled-coil region" evidence="1">
    <location>
        <begin position="1222"/>
        <end position="1249"/>
    </location>
</feature>
<protein>
    <recommendedName>
        <fullName evidence="7">BEACH domain-containing protein</fullName>
    </recommendedName>
</protein>
<evidence type="ECO:0008006" key="7">
    <source>
        <dbReference type="Google" id="ProtNLM"/>
    </source>
</evidence>
<feature type="compositionally biased region" description="Low complexity" evidence="2">
    <location>
        <begin position="2685"/>
        <end position="2697"/>
    </location>
</feature>
<dbReference type="InterPro" id="IPR023362">
    <property type="entry name" value="PH-BEACH_dom"/>
</dbReference>
<organism evidence="5 6">
    <name type="scientific">Tritrichomonas musculus</name>
    <dbReference type="NCBI Taxonomy" id="1915356"/>
    <lineage>
        <taxon>Eukaryota</taxon>
        <taxon>Metamonada</taxon>
        <taxon>Parabasalia</taxon>
        <taxon>Tritrichomonadida</taxon>
        <taxon>Tritrichomonadidae</taxon>
        <taxon>Tritrichomonas</taxon>
    </lineage>
</organism>
<dbReference type="PANTHER" id="PTHR13743">
    <property type="entry name" value="BEIGE/BEACH-RELATED"/>
    <property type="match status" value="1"/>
</dbReference>
<dbReference type="SUPFAM" id="SSF50978">
    <property type="entry name" value="WD40 repeat-like"/>
    <property type="match status" value="1"/>
</dbReference>
<sequence length="3060" mass="350275">MYYVNLVLKHMGLQQLEEPQDPAMQNLLHIIKFKFVAPRGYISPTEQLILNYQKRYDSTQLARFTELCNGNTPLESIFEELGFPIKPSQQILNEIRREVTILKNPGNTQLDFDFNQILFSSPSSNSNSNNPNQNSNPEKSNSNSISDILIYGVLHQGIAWIADLGNHNLDFAVDLVSILLDFISYPQLQSKTQIIQHIDCIFSLLIKGFLNDYSLDVTDQFVAAVLAYLVGSNSITDIFSEIYNSFFARVINSGLPRSVSHILRVTHQFIDEHRPFIQIEDATQDSISNDQNTNNTNIRKYSSLFKINILAPLIKALDSNLIELICIGSVSTDKFLENIRILLDLLATTLCENISESNDSDISKRTLEANDSPDLEITDFQNDYTFLNEGSEVTDLKYNSSELIPLLGVIGGSSKNIKDYLPKKSINAIILISVKFVKMNVKYLESFLTIVSNNVIANIGKPYYIELYAMMIFLFEKLSGKFSLTTFKESILSPVIFNIKYDLFNTPPSILDKIKEKDQNAPKPTNNNNNNNNADIFEGLSDDDEKFLIISDFRYFTFHIVASNSQTLLYQLLKYASSKSPYFFSEQIMRICHSMINFKIELFCGENVHELILNSSYQLQQLYIQNPLKETRLARISIFEFYFKIIEDSSSFLLSSTSPIFSKCFFHFLFEPSLTTLFLDRLRSGFVNVHVSFTIPIFIKLVPTICEILDYVSSKHSLILDERYTNLANQIIHCITDSLFHNLSLIFSFVQVFPSILNYVWKNPSQQLLQECFSFLSILSQSSSSFYFSSEMFQLLADIIRSVEGKEPSLETQLKFYGMMSGSNQTLEDALYLIKAPQFIPLILVSYSQSTRLTKLIEYFSSLCKYSPSNCVACNKGDLDFLLLQILKYKNSFEYNGYRVDFLIDLTTNNYESLGIIFNLISHIIFVKTNVVIVDQLFQLTLPISSYFQPHFAQNILLLLLNLITTEVNKKRPIFDIFLNKPICRIKGLTDKEVNGNITISFWVKLDIPLLLSFSESLTLFSIENHERSVSFKVLVNGEALVATLRNTKGKSLTNKNPSSTNSSIRLIEQVPSNEWVLFTFDFVKQQSDNKTALYVFKFSEQVGFATFNNFNFPNNSKITLTFGCGNSLMNKEKKDIDIQNLSGNKSAYISNYKIIGQLGPFCIFDPQSDLHNNQQFPFISDPNFENFKSAIITSSNIIQYYINNSLDVSNIELQSTKSSKMKNSKIKIKNKNNSNDSLEIKMQRFEISLSNLMHCGDCLNDVLFYVYDLNYLTYLLTSFTPKDYEISIQILEIILTCLSSSAFAQKKYISIPILSKSIPTVFKGNLNYKLYLTLFNALTAFRYEPLIKDFLDFIIFNFELWGNSDMQSLIRIMKHWATSVIDIFSSTKSSFLKISRLLAVFDIVFFSESKPEVVSTNDFGSQTDFTLKEMCLLHSFSINHTKEEVQQIKEEFLNFIELYVSKSMTAQIATSISYHLFESSNKEKTILLLNLLDRLGPSIKQLDPTFQLNFVKPLQYFFNTDDIDIIISAIFATYSLASQNNLHYLLTTASIQIQLNSNYKLVFNVLLNHIKEKCNLYSLICLLSLSLGQEEQNKAVLVIKELLNDPELSNSVEQSTFWSIWLVILGLYNTSYGSKIKFKDQNQDKTIIQTNLAIITEFFANQILRFPDVCSEFKNFLSVVLLLANDWKTAAFEFESELTFVLSKHIFASNNENIVKNKGSFLRMAFNSIFFSSVCDRNRALFEEYSSSPFYRAQLMRRATLPVKNLYNESNVNSDLDLNSNANKVKMRANSSIFEDVCKMTDPVQQQEQEDDHQPKPPKNKEKDGNPPFDSFISFTSFNQGTFLSSPTFQLRIDEENKWVDSKLCSTLVSMIPCVEKPHPSLQIFKEVADFIRVNYPNENENEVDLETRNKRRTSLNYLVDIQNKIGILQDNSISFSNKMVFAILSRAFEAAQKMIFDSLQGLGNGEKTAVYDIEKELIRMNSRHDKYKEALNEVEKNFVFPRNPDLIIQLYKKQNNNENEGIISSFFKRDNCSCFDLCPVKTKPVIKEKSFKIWELRQTHSNDDNSMIYHDVETQTEYVEDDSEQEEDIDCFSQYKKNKYSIILPCSIIKATKSKEALFLLSSYKMCLVLNNSNSKYQIPLNENDPTLKLPNKIINIQFHKIMSIFKRKRYQKNTAIEIFLINGETYLIDFEPVENDELINQLADHPLLSMQQVQKESTSSYFLENKQRTTSLWASGQMSNFTYLMALNTFSGRTFNDILQYPIFPLITNDLQNISRNLSFPISYQPKKKENQEEEELNEELFEDAINLEIEKMFHTSPVPSSTVEDCLIRIEPFTSYYLKMQSGRFKFDKKVVSSLSLCNDSELPPEFYFCPEIFQNNNKIIDIPDFQLSKNCSNPFELVYKHRKLLESDEVSAKLNEWIDLIWGCKQSGKLALKYHNYLHPFIMQDVWEHEASLLVEAKRQVLSMMRLYGIMPQQLFTDLHPPRIIKDKSGTTDDDNDDQQFKVVQKKVHSIPLIYASCIADNCFMTIDSRGKVITCVINMNLPDLINKEISRIPLKIAPGTITCPIEKGLLLLSPSTESISIFQYGSLHTYKFFTSHFVEINVKDSNNNISNLNSGPIPPANLNPAYSYSQKNPAASQQQQAESNNNNENTDNNNNNNNASNNNNDGGGADGDANDENANENGNDNANANDEYSNDGNLNDENGAGNDKDGAQQKAANGNAEDNKADGVADIDNEAAASAASSSFNYENYYTNDDDFEIFIHSNLGNFVDEEDSDFDDEIPNDSDFIMIDAENEQLQLQRSKIKHVMSMMNSSNSMFSNFDSIYGSQKYFLLIKDRSIINVYDTLTFPQKLGEIIILEDVILHCQVSQQFNVIAVLSRSGLIHIHSLSTLQKTAVIDLSNNNENNENNNIKLSCVSSSFNNNSAILSLNHKKPRRMVITPRWCFIVVDFGCSKFDVYSINGNKIKESRISFLDENKSSIYSWTAVSSLKDFDYIIFVDTKGNIGYFEAFDPSNMKFLTHTNSTVCHMDYCRSEDCIYVLTTQGNIIFIEHPFVIE</sequence>
<proteinExistence type="predicted"/>
<evidence type="ECO:0000313" key="6">
    <source>
        <dbReference type="Proteomes" id="UP001470230"/>
    </source>
</evidence>
<feature type="domain" description="BEACH" evidence="3">
    <location>
        <begin position="2221"/>
        <end position="2488"/>
    </location>
</feature>
<evidence type="ECO:0000256" key="1">
    <source>
        <dbReference type="SAM" id="Coils"/>
    </source>
</evidence>
<dbReference type="EMBL" id="JAPFFF010000038">
    <property type="protein sequence ID" value="KAK8842342.1"/>
    <property type="molecule type" value="Genomic_DNA"/>
</dbReference>
<dbReference type="CDD" id="cd06071">
    <property type="entry name" value="Beach"/>
    <property type="match status" value="1"/>
</dbReference>
<dbReference type="SUPFAM" id="SSF81837">
    <property type="entry name" value="BEACH domain"/>
    <property type="match status" value="1"/>
</dbReference>
<dbReference type="Gene3D" id="1.10.1540.10">
    <property type="entry name" value="BEACH domain"/>
    <property type="match status" value="1"/>
</dbReference>
<dbReference type="Pfam" id="PF02138">
    <property type="entry name" value="Beach"/>
    <property type="match status" value="1"/>
</dbReference>
<dbReference type="InterPro" id="IPR011993">
    <property type="entry name" value="PH-like_dom_sf"/>
</dbReference>
<dbReference type="Gene3D" id="2.30.29.30">
    <property type="entry name" value="Pleckstrin-homology domain (PH domain)/Phosphotyrosine-binding domain (PTB)"/>
    <property type="match status" value="1"/>
</dbReference>
<dbReference type="SUPFAM" id="SSF50729">
    <property type="entry name" value="PH domain-like"/>
    <property type="match status" value="1"/>
</dbReference>
<keyword evidence="1" id="KW-0175">Coiled coil</keyword>
<feature type="region of interest" description="Disordered" evidence="2">
    <location>
        <begin position="122"/>
        <end position="141"/>
    </location>
</feature>
<feature type="compositionally biased region" description="Low complexity" evidence="2">
    <location>
        <begin position="2647"/>
        <end position="2670"/>
    </location>
</feature>
<feature type="region of interest" description="Disordered" evidence="2">
    <location>
        <begin position="2617"/>
        <end position="2732"/>
    </location>
</feature>
<feature type="compositionally biased region" description="Basic and acidic residues" evidence="2">
    <location>
        <begin position="1813"/>
        <end position="1826"/>
    </location>
</feature>
<dbReference type="PROSITE" id="PS51783">
    <property type="entry name" value="PH_BEACH"/>
    <property type="match status" value="1"/>
</dbReference>
<evidence type="ECO:0000313" key="5">
    <source>
        <dbReference type="EMBL" id="KAK8842342.1"/>
    </source>
</evidence>
<dbReference type="Proteomes" id="UP001470230">
    <property type="component" value="Unassembled WGS sequence"/>
</dbReference>
<evidence type="ECO:0000259" key="3">
    <source>
        <dbReference type="PROSITE" id="PS50197"/>
    </source>
</evidence>
<dbReference type="PROSITE" id="PS50197">
    <property type="entry name" value="BEACH"/>
    <property type="match status" value="1"/>
</dbReference>
<comment type="caution">
    <text evidence="5">The sequence shown here is derived from an EMBL/GenBank/DDBJ whole genome shotgun (WGS) entry which is preliminary data.</text>
</comment>